<dbReference type="InterPro" id="IPR001387">
    <property type="entry name" value="Cro/C1-type_HTH"/>
</dbReference>
<accession>A0AA41FI65</accession>
<dbReference type="SUPFAM" id="SSF51206">
    <property type="entry name" value="cAMP-binding domain-like"/>
    <property type="match status" value="1"/>
</dbReference>
<sequence length="225" mass="25795">MPGRISMGNISFVFEDDFIKYKNMFERYCPPPLNVKKGTDLCRQCYTSDWMYYLADGIAKVYMTNYDGNDRIIDFMKKNTLIGMDCVIPTLKSVVSISCVTDIHVLPFNADILKKMLEEDPEFAYDLVLYYGKVLRQVTYHSGNLGISNLTARFANFLYLFTDTPEYREKGRISMTQEEIAASINISRAQVAKMCGQMRGEGIIETGNRSIVIKDLGKLRNYCHL</sequence>
<dbReference type="InterPro" id="IPR036390">
    <property type="entry name" value="WH_DNA-bd_sf"/>
</dbReference>
<dbReference type="PROSITE" id="PS51063">
    <property type="entry name" value="HTH_CRP_2"/>
    <property type="match status" value="1"/>
</dbReference>
<dbReference type="InterPro" id="IPR012318">
    <property type="entry name" value="HTH_CRP"/>
</dbReference>
<evidence type="ECO:0000256" key="3">
    <source>
        <dbReference type="ARBA" id="ARBA00023163"/>
    </source>
</evidence>
<keyword evidence="1" id="KW-0805">Transcription regulation</keyword>
<keyword evidence="3" id="KW-0804">Transcription</keyword>
<dbReference type="Pfam" id="PF13545">
    <property type="entry name" value="HTH_Crp_2"/>
    <property type="match status" value="1"/>
</dbReference>
<reference evidence="5" key="1">
    <citation type="journal article" date="2021" name="Gut Microbes">
        <title>A synthetic consortium of 100 gut commensals modulates the composition and function in a colon model of the microbiome of elderly subjects.</title>
        <authorList>
            <person name="Perez M."/>
            <person name="Ntemiri A."/>
            <person name="Tan H."/>
            <person name="Harris H.M.B."/>
            <person name="Roager H.M."/>
            <person name="Ribiere C."/>
            <person name="O'Toole P.W."/>
        </authorList>
    </citation>
    <scope>NUCLEOTIDE SEQUENCE</scope>
    <source>
        <strain evidence="5">MCC335</strain>
    </source>
</reference>
<evidence type="ECO:0000256" key="1">
    <source>
        <dbReference type="ARBA" id="ARBA00023015"/>
    </source>
</evidence>
<dbReference type="GO" id="GO:0006355">
    <property type="term" value="P:regulation of DNA-templated transcription"/>
    <property type="evidence" value="ECO:0007669"/>
    <property type="project" value="InterPro"/>
</dbReference>
<evidence type="ECO:0000259" key="4">
    <source>
        <dbReference type="PROSITE" id="PS51063"/>
    </source>
</evidence>
<dbReference type="SUPFAM" id="SSF46785">
    <property type="entry name" value="Winged helix' DNA-binding domain"/>
    <property type="match status" value="1"/>
</dbReference>
<dbReference type="Proteomes" id="UP000708338">
    <property type="component" value="Unassembled WGS sequence"/>
</dbReference>
<dbReference type="AlphaFoldDB" id="A0AA41FI65"/>
<dbReference type="CDD" id="cd00038">
    <property type="entry name" value="CAP_ED"/>
    <property type="match status" value="1"/>
</dbReference>
<evidence type="ECO:0000313" key="5">
    <source>
        <dbReference type="EMBL" id="MBT9812206.1"/>
    </source>
</evidence>
<dbReference type="Gene3D" id="2.60.120.10">
    <property type="entry name" value="Jelly Rolls"/>
    <property type="match status" value="1"/>
</dbReference>
<dbReference type="GO" id="GO:0003677">
    <property type="term" value="F:DNA binding"/>
    <property type="evidence" value="ECO:0007669"/>
    <property type="project" value="UniProtKB-KW"/>
</dbReference>
<keyword evidence="2" id="KW-0238">DNA-binding</keyword>
<feature type="domain" description="HTH crp-type" evidence="4">
    <location>
        <begin position="148"/>
        <end position="217"/>
    </location>
</feature>
<dbReference type="Pfam" id="PF00027">
    <property type="entry name" value="cNMP_binding"/>
    <property type="match status" value="1"/>
</dbReference>
<dbReference type="InterPro" id="IPR000595">
    <property type="entry name" value="cNMP-bd_dom"/>
</dbReference>
<comment type="caution">
    <text evidence="5">The sequence shown here is derived from an EMBL/GenBank/DDBJ whole genome shotgun (WGS) entry which is preliminary data.</text>
</comment>
<evidence type="ECO:0000313" key="6">
    <source>
        <dbReference type="Proteomes" id="UP000708338"/>
    </source>
</evidence>
<evidence type="ECO:0000256" key="2">
    <source>
        <dbReference type="ARBA" id="ARBA00023125"/>
    </source>
</evidence>
<dbReference type="CDD" id="cd00093">
    <property type="entry name" value="HTH_XRE"/>
    <property type="match status" value="1"/>
</dbReference>
<organism evidence="5 6">
    <name type="scientific">Enterocloster citroniae</name>
    <dbReference type="NCBI Taxonomy" id="358743"/>
    <lineage>
        <taxon>Bacteria</taxon>
        <taxon>Bacillati</taxon>
        <taxon>Bacillota</taxon>
        <taxon>Clostridia</taxon>
        <taxon>Lachnospirales</taxon>
        <taxon>Lachnospiraceae</taxon>
        <taxon>Enterocloster</taxon>
    </lineage>
</organism>
<dbReference type="InterPro" id="IPR014710">
    <property type="entry name" value="RmlC-like_jellyroll"/>
</dbReference>
<gene>
    <name evidence="5" type="ORF">GPL26_21545</name>
</gene>
<proteinExistence type="predicted"/>
<name>A0AA41FI65_9FIRM</name>
<dbReference type="InterPro" id="IPR018490">
    <property type="entry name" value="cNMP-bd_dom_sf"/>
</dbReference>
<protein>
    <submittedName>
        <fullName evidence="5">Helix-turn-helix domain-containing protein</fullName>
    </submittedName>
</protein>
<dbReference type="EMBL" id="WQPS01000043">
    <property type="protein sequence ID" value="MBT9812206.1"/>
    <property type="molecule type" value="Genomic_DNA"/>
</dbReference>